<organism evidence="1">
    <name type="scientific">Arundo donax</name>
    <name type="common">Giant reed</name>
    <name type="synonym">Donax arundinaceus</name>
    <dbReference type="NCBI Taxonomy" id="35708"/>
    <lineage>
        <taxon>Eukaryota</taxon>
        <taxon>Viridiplantae</taxon>
        <taxon>Streptophyta</taxon>
        <taxon>Embryophyta</taxon>
        <taxon>Tracheophyta</taxon>
        <taxon>Spermatophyta</taxon>
        <taxon>Magnoliopsida</taxon>
        <taxon>Liliopsida</taxon>
        <taxon>Poales</taxon>
        <taxon>Poaceae</taxon>
        <taxon>PACMAD clade</taxon>
        <taxon>Arundinoideae</taxon>
        <taxon>Arundineae</taxon>
        <taxon>Arundo</taxon>
    </lineage>
</organism>
<sequence>MILLDLQFQLFSVLEPYVAYRN</sequence>
<dbReference type="AlphaFoldDB" id="A0A0A9AYW7"/>
<reference evidence="1" key="2">
    <citation type="journal article" date="2015" name="Data Brief">
        <title>Shoot transcriptome of the giant reed, Arundo donax.</title>
        <authorList>
            <person name="Barrero R.A."/>
            <person name="Guerrero F.D."/>
            <person name="Moolhuijzen P."/>
            <person name="Goolsby J.A."/>
            <person name="Tidwell J."/>
            <person name="Bellgard S.E."/>
            <person name="Bellgard M.I."/>
        </authorList>
    </citation>
    <scope>NUCLEOTIDE SEQUENCE</scope>
    <source>
        <tissue evidence="1">Shoot tissue taken approximately 20 cm above the soil surface</tissue>
    </source>
</reference>
<dbReference type="EMBL" id="GBRH01242837">
    <property type="protein sequence ID" value="JAD55058.1"/>
    <property type="molecule type" value="Transcribed_RNA"/>
</dbReference>
<accession>A0A0A9AYW7</accession>
<evidence type="ECO:0000313" key="1">
    <source>
        <dbReference type="EMBL" id="JAD55058.1"/>
    </source>
</evidence>
<name>A0A0A9AYW7_ARUDO</name>
<proteinExistence type="predicted"/>
<reference evidence="1" key="1">
    <citation type="submission" date="2014-09" db="EMBL/GenBank/DDBJ databases">
        <authorList>
            <person name="Magalhaes I.L.F."/>
            <person name="Oliveira U."/>
            <person name="Santos F.R."/>
            <person name="Vidigal T.H.D.A."/>
            <person name="Brescovit A.D."/>
            <person name="Santos A.J."/>
        </authorList>
    </citation>
    <scope>NUCLEOTIDE SEQUENCE</scope>
    <source>
        <tissue evidence="1">Shoot tissue taken approximately 20 cm above the soil surface</tissue>
    </source>
</reference>
<protein>
    <submittedName>
        <fullName evidence="1">Uncharacterized protein</fullName>
    </submittedName>
</protein>